<dbReference type="Proteomes" id="UP000095392">
    <property type="component" value="Unassembled WGS sequence"/>
</dbReference>
<proteinExistence type="predicted"/>
<gene>
    <name evidence="1" type="ORF">BFV95_2138</name>
</gene>
<dbReference type="AlphaFoldDB" id="A0AB36FU96"/>
<keyword evidence="2" id="KW-1185">Reference proteome</keyword>
<evidence type="ECO:0000313" key="2">
    <source>
        <dbReference type="Proteomes" id="UP000095392"/>
    </source>
</evidence>
<protein>
    <submittedName>
        <fullName evidence="1">Uncharacterized protein</fullName>
    </submittedName>
</protein>
<name>A0AB36FU96_ALTMA</name>
<accession>A0AB36FU96</accession>
<evidence type="ECO:0000313" key="1">
    <source>
        <dbReference type="EMBL" id="OES32035.1"/>
    </source>
</evidence>
<organism evidence="1 2">
    <name type="scientific">Alteromonas macleodii</name>
    <name type="common">Pseudoalteromonas macleodii</name>
    <dbReference type="NCBI Taxonomy" id="28108"/>
    <lineage>
        <taxon>Bacteria</taxon>
        <taxon>Pseudomonadati</taxon>
        <taxon>Pseudomonadota</taxon>
        <taxon>Gammaproteobacteria</taxon>
        <taxon>Alteromonadales</taxon>
        <taxon>Alteromonadaceae</taxon>
        <taxon>Alteromonas/Salinimonas group</taxon>
        <taxon>Alteromonas</taxon>
    </lineage>
</organism>
<reference evidence="1 2" key="1">
    <citation type="submission" date="2016-09" db="EMBL/GenBank/DDBJ databases">
        <title>Draft Genome Sequence of four Alteromonas macleodii strains isolated from copper coupons and grown long-term at elevated copper levels.</title>
        <authorList>
            <person name="Cusick K."/>
            <person name="Dale J."/>
            <person name="Little B."/>
            <person name="Biffinger J."/>
        </authorList>
    </citation>
    <scope>NUCLEOTIDE SEQUENCE [LARGE SCALE GENOMIC DNA]</scope>
    <source>
        <strain evidence="1 2">KCP01</strain>
    </source>
</reference>
<dbReference type="EMBL" id="MIPY01000012">
    <property type="protein sequence ID" value="OES32035.1"/>
    <property type="molecule type" value="Genomic_DNA"/>
</dbReference>
<comment type="caution">
    <text evidence="1">The sequence shown here is derived from an EMBL/GenBank/DDBJ whole genome shotgun (WGS) entry which is preliminary data.</text>
</comment>
<sequence>MTDLGVKYTEPAFSLIGLRVTKICNYNAFLAAKTSHCMLV</sequence>